<sequence length="385" mass="42197">MVHEAVRRLAEATGWTGRSYVDTDWNVVHAKLGFELPSDYRDLHAVFPPGSFCAAGVLNGVMVQPPYRVDGEPDLLHQFEVEAQETEDWRREHPEDVPEGMVPWARGDREGLFWVRRSPDPEQWTVAVSSAGIWGDDDAPVVEEFDCGAAEFLLGFVTGRLHSRVLGPVEPDGGAAGFRPIDEAEWLGFCEVSSPTLRKVSLPARDGGNLAEVLGWSGTPKWLPDWDVAERLLGLALPGDYKELLSTVPVGVYAGTVLLGPPTPKGHQNDLLAEHRAFMSELRTRADDLPYAVFPELPGLLPWAEFSHRMAGELFWLADEGDPDSWPVVVRGADGNWEEFDVGVAAFLAALVRDELPSELVAYKPGAPAYRTLQDLPGAPSNTGS</sequence>
<dbReference type="AlphaFoldDB" id="A0A1G7KZ75"/>
<reference evidence="2" key="1">
    <citation type="submission" date="2016-10" db="EMBL/GenBank/DDBJ databases">
        <authorList>
            <person name="Varghese N."/>
            <person name="Submissions S."/>
        </authorList>
    </citation>
    <scope>NUCLEOTIDE SEQUENCE [LARGE SCALE GENOMIC DNA]</scope>
    <source>
        <strain evidence="2">CGMCC 4.3506</strain>
    </source>
</reference>
<dbReference type="SUPFAM" id="SSF160631">
    <property type="entry name" value="SMI1/KNR4-like"/>
    <property type="match status" value="1"/>
</dbReference>
<dbReference type="InterPro" id="IPR037883">
    <property type="entry name" value="Knr4/Smi1-like_sf"/>
</dbReference>
<evidence type="ECO:0008006" key="3">
    <source>
        <dbReference type="Google" id="ProtNLM"/>
    </source>
</evidence>
<dbReference type="Proteomes" id="UP000199623">
    <property type="component" value="Unassembled WGS sequence"/>
</dbReference>
<organism evidence="1 2">
    <name type="scientific">Lentzea fradiae</name>
    <dbReference type="NCBI Taxonomy" id="200378"/>
    <lineage>
        <taxon>Bacteria</taxon>
        <taxon>Bacillati</taxon>
        <taxon>Actinomycetota</taxon>
        <taxon>Actinomycetes</taxon>
        <taxon>Pseudonocardiales</taxon>
        <taxon>Pseudonocardiaceae</taxon>
        <taxon>Lentzea</taxon>
    </lineage>
</organism>
<gene>
    <name evidence="1" type="ORF">SAMN05216553_101576</name>
</gene>
<keyword evidence="2" id="KW-1185">Reference proteome</keyword>
<dbReference type="EMBL" id="FNCC01000001">
    <property type="protein sequence ID" value="SDF42515.1"/>
    <property type="molecule type" value="Genomic_DNA"/>
</dbReference>
<protein>
    <recommendedName>
        <fullName evidence="3">SMI1 / KNR4 family (SUKH-1)</fullName>
    </recommendedName>
</protein>
<name>A0A1G7KZ75_9PSEU</name>
<evidence type="ECO:0000313" key="1">
    <source>
        <dbReference type="EMBL" id="SDF42515.1"/>
    </source>
</evidence>
<proteinExistence type="predicted"/>
<accession>A0A1G7KZ75</accession>
<evidence type="ECO:0000313" key="2">
    <source>
        <dbReference type="Proteomes" id="UP000199623"/>
    </source>
</evidence>
<dbReference type="STRING" id="200378.SAMN05216553_101576"/>